<accession>A0A1Y2DLV7</accession>
<dbReference type="Proteomes" id="UP000193689">
    <property type="component" value="Unassembled WGS sequence"/>
</dbReference>
<dbReference type="RefSeq" id="XP_040712553.1">
    <property type="nucleotide sequence ID" value="XM_040858678.1"/>
</dbReference>
<dbReference type="InParanoid" id="A0A1Y2DLV7"/>
<evidence type="ECO:0000313" key="7">
    <source>
        <dbReference type="EMBL" id="ORY60119.1"/>
    </source>
</evidence>
<feature type="transmembrane region" description="Helical" evidence="6">
    <location>
        <begin position="314"/>
        <end position="338"/>
    </location>
</feature>
<dbReference type="PANTHER" id="PTHR19432:SF35">
    <property type="entry name" value="SOLUTE CARRIER FAMILY 45 MEMBER 3 ISOFORM X1"/>
    <property type="match status" value="1"/>
</dbReference>
<feature type="transmembrane region" description="Helical" evidence="6">
    <location>
        <begin position="154"/>
        <end position="173"/>
    </location>
</feature>
<keyword evidence="8" id="KW-1185">Reference proteome</keyword>
<feature type="transmembrane region" description="Helical" evidence="6">
    <location>
        <begin position="38"/>
        <end position="56"/>
    </location>
</feature>
<dbReference type="EMBL" id="MCFJ01000012">
    <property type="protein sequence ID" value="ORY60119.1"/>
    <property type="molecule type" value="Genomic_DNA"/>
</dbReference>
<keyword evidence="4 6" id="KW-1133">Transmembrane helix</keyword>
<evidence type="ECO:0000256" key="4">
    <source>
        <dbReference type="ARBA" id="ARBA00022989"/>
    </source>
</evidence>
<feature type="transmembrane region" description="Helical" evidence="6">
    <location>
        <begin position="76"/>
        <end position="93"/>
    </location>
</feature>
<comment type="subcellular location">
    <subcellularLocation>
        <location evidence="1">Membrane</location>
        <topology evidence="1">Multi-pass membrane protein</topology>
    </subcellularLocation>
</comment>
<dbReference type="PANTHER" id="PTHR19432">
    <property type="entry name" value="SUGAR TRANSPORTER"/>
    <property type="match status" value="1"/>
</dbReference>
<feature type="transmembrane region" description="Helical" evidence="6">
    <location>
        <begin position="114"/>
        <end position="134"/>
    </location>
</feature>
<dbReference type="GO" id="GO:0008506">
    <property type="term" value="F:sucrose:proton symporter activity"/>
    <property type="evidence" value="ECO:0007669"/>
    <property type="project" value="TreeGrafter"/>
</dbReference>
<dbReference type="SUPFAM" id="SSF103473">
    <property type="entry name" value="MFS general substrate transporter"/>
    <property type="match status" value="1"/>
</dbReference>
<dbReference type="GO" id="GO:0005886">
    <property type="term" value="C:plasma membrane"/>
    <property type="evidence" value="ECO:0007669"/>
    <property type="project" value="TreeGrafter"/>
</dbReference>
<evidence type="ECO:0000256" key="2">
    <source>
        <dbReference type="ARBA" id="ARBA00022448"/>
    </source>
</evidence>
<feature type="transmembrane region" description="Helical" evidence="6">
    <location>
        <begin position="274"/>
        <end position="294"/>
    </location>
</feature>
<evidence type="ECO:0000256" key="3">
    <source>
        <dbReference type="ARBA" id="ARBA00022692"/>
    </source>
</evidence>
<dbReference type="InterPro" id="IPR036259">
    <property type="entry name" value="MFS_trans_sf"/>
</dbReference>
<feature type="transmembrane region" description="Helical" evidence="6">
    <location>
        <begin position="386"/>
        <end position="403"/>
    </location>
</feature>
<name>A0A1Y2DLV7_9PEZI</name>
<organism evidence="7 8">
    <name type="scientific">Pseudomassariella vexata</name>
    <dbReference type="NCBI Taxonomy" id="1141098"/>
    <lineage>
        <taxon>Eukaryota</taxon>
        <taxon>Fungi</taxon>
        <taxon>Dikarya</taxon>
        <taxon>Ascomycota</taxon>
        <taxon>Pezizomycotina</taxon>
        <taxon>Sordariomycetes</taxon>
        <taxon>Xylariomycetidae</taxon>
        <taxon>Amphisphaeriales</taxon>
        <taxon>Pseudomassariaceae</taxon>
        <taxon>Pseudomassariella</taxon>
    </lineage>
</organism>
<keyword evidence="5 6" id="KW-0472">Membrane</keyword>
<dbReference type="GeneID" id="63774890"/>
<evidence type="ECO:0000256" key="6">
    <source>
        <dbReference type="SAM" id="Phobius"/>
    </source>
</evidence>
<evidence type="ECO:0008006" key="9">
    <source>
        <dbReference type="Google" id="ProtNLM"/>
    </source>
</evidence>
<comment type="caution">
    <text evidence="7">The sequence shown here is derived from an EMBL/GenBank/DDBJ whole genome shotgun (WGS) entry which is preliminary data.</text>
</comment>
<dbReference type="OrthoDB" id="28755at2759"/>
<sequence>MTLPSFGLQLVWTLIFSQGNPLVGWFSDTSSRSRRKPLLVIGAAGIVFFLSVLAWVPSIASALKGAFSMGEEAQKLTKIFLAILSILGLNLFIQPYQIASRCMLYDTCPPTQQLQASAWNSMAISLGNILGYLMGVVDLPMPTTLPTLTKLQRTTLLIAASLLICTMLAYMFTTEARNDTYHLESVISNSCSPRHILQNITQTGWLVSRVTSRILETQFLHWMGWFTVIYYHTRRVANVWCLTSYIAGLHAKHSTVASPDSDDANIQAGSLSGLYFAIVSFSVNSLCVTIFNQISLTNGASSRRRTEPCFALNLSIYDLWIFGQLLFFLAATVGTCFVDTVSGGTFLMSILGVPGALNSWIPYGIVGSEITERDLPAGMMSSLQNAAISAPQILSAAVCAVILEVVRVLGGTGDVVWTMRFGGCVALLAIYPINCLRLNA</sequence>
<evidence type="ECO:0000256" key="5">
    <source>
        <dbReference type="ARBA" id="ARBA00023136"/>
    </source>
</evidence>
<proteinExistence type="predicted"/>
<gene>
    <name evidence="7" type="ORF">BCR38DRAFT_412319</name>
</gene>
<protein>
    <recommendedName>
        <fullName evidence="9">Major facilitator superfamily domain-containing protein</fullName>
    </recommendedName>
</protein>
<feature type="transmembrane region" description="Helical" evidence="6">
    <location>
        <begin position="415"/>
        <end position="433"/>
    </location>
</feature>
<dbReference type="AlphaFoldDB" id="A0A1Y2DLV7"/>
<dbReference type="Gene3D" id="1.20.1250.20">
    <property type="entry name" value="MFS general substrate transporter like domains"/>
    <property type="match status" value="1"/>
</dbReference>
<reference evidence="7 8" key="1">
    <citation type="submission" date="2016-07" db="EMBL/GenBank/DDBJ databases">
        <title>Pervasive Adenine N6-methylation of Active Genes in Fungi.</title>
        <authorList>
            <consortium name="DOE Joint Genome Institute"/>
            <person name="Mondo S.J."/>
            <person name="Dannebaum R.O."/>
            <person name="Kuo R.C."/>
            <person name="Labutti K."/>
            <person name="Haridas S."/>
            <person name="Kuo A."/>
            <person name="Salamov A."/>
            <person name="Ahrendt S.R."/>
            <person name="Lipzen A."/>
            <person name="Sullivan W."/>
            <person name="Andreopoulos W.B."/>
            <person name="Clum A."/>
            <person name="Lindquist E."/>
            <person name="Daum C."/>
            <person name="Ramamoorthy G.K."/>
            <person name="Gryganskyi A."/>
            <person name="Culley D."/>
            <person name="Magnuson J.K."/>
            <person name="James T.Y."/>
            <person name="O'Malley M.A."/>
            <person name="Stajich J.E."/>
            <person name="Spatafora J.W."/>
            <person name="Visel A."/>
            <person name="Grigoriev I.V."/>
        </authorList>
    </citation>
    <scope>NUCLEOTIDE SEQUENCE [LARGE SCALE GENOMIC DNA]</scope>
    <source>
        <strain evidence="7 8">CBS 129021</strain>
    </source>
</reference>
<feature type="transmembrane region" description="Helical" evidence="6">
    <location>
        <begin position="345"/>
        <end position="366"/>
    </location>
</feature>
<keyword evidence="3 6" id="KW-0812">Transmembrane</keyword>
<feature type="transmembrane region" description="Helical" evidence="6">
    <location>
        <begin position="6"/>
        <end position="26"/>
    </location>
</feature>
<evidence type="ECO:0000256" key="1">
    <source>
        <dbReference type="ARBA" id="ARBA00004141"/>
    </source>
</evidence>
<keyword evidence="2" id="KW-0813">Transport</keyword>
<evidence type="ECO:0000313" key="8">
    <source>
        <dbReference type="Proteomes" id="UP000193689"/>
    </source>
</evidence>